<protein>
    <submittedName>
        <fullName evidence="4">Acyl carrier protein</fullName>
    </submittedName>
</protein>
<dbReference type="InterPro" id="IPR009081">
    <property type="entry name" value="PP-bd_ACP"/>
</dbReference>
<dbReference type="SUPFAM" id="SSF47336">
    <property type="entry name" value="ACP-like"/>
    <property type="match status" value="1"/>
</dbReference>
<dbReference type="InterPro" id="IPR006162">
    <property type="entry name" value="Ppantetheine_attach_site"/>
</dbReference>
<evidence type="ECO:0000259" key="3">
    <source>
        <dbReference type="PROSITE" id="PS50075"/>
    </source>
</evidence>
<dbReference type="PROSITE" id="PS50075">
    <property type="entry name" value="CARRIER"/>
    <property type="match status" value="1"/>
</dbReference>
<accession>A0A4R6PJY0</accession>
<evidence type="ECO:0000256" key="2">
    <source>
        <dbReference type="ARBA" id="ARBA00022553"/>
    </source>
</evidence>
<proteinExistence type="predicted"/>
<evidence type="ECO:0000313" key="5">
    <source>
        <dbReference type="Proteomes" id="UP000295087"/>
    </source>
</evidence>
<dbReference type="Proteomes" id="UP000295087">
    <property type="component" value="Unassembled WGS sequence"/>
</dbReference>
<dbReference type="PROSITE" id="PS00012">
    <property type="entry name" value="PHOSPHOPANTETHEINE"/>
    <property type="match status" value="1"/>
</dbReference>
<keyword evidence="5" id="KW-1185">Reference proteome</keyword>
<dbReference type="RefSeq" id="WP_067489059.1">
    <property type="nucleotide sequence ID" value="NZ_SNXK01000004.1"/>
</dbReference>
<dbReference type="InterPro" id="IPR036736">
    <property type="entry name" value="ACP-like_sf"/>
</dbReference>
<dbReference type="Gene3D" id="1.10.1200.10">
    <property type="entry name" value="ACP-like"/>
    <property type="match status" value="1"/>
</dbReference>
<keyword evidence="2" id="KW-0597">Phosphoprotein</keyword>
<keyword evidence="1" id="KW-0596">Phosphopantetheine</keyword>
<name>A0A4R6PJY0_NOCIG</name>
<feature type="domain" description="Carrier" evidence="3">
    <location>
        <begin position="4"/>
        <end position="82"/>
    </location>
</feature>
<dbReference type="Pfam" id="PF00550">
    <property type="entry name" value="PP-binding"/>
    <property type="match status" value="1"/>
</dbReference>
<reference evidence="4 5" key="1">
    <citation type="submission" date="2019-03" db="EMBL/GenBank/DDBJ databases">
        <title>Genomic Encyclopedia of Type Strains, Phase IV (KMG-IV): sequencing the most valuable type-strain genomes for metagenomic binning, comparative biology and taxonomic classification.</title>
        <authorList>
            <person name="Goeker M."/>
        </authorList>
    </citation>
    <scope>NUCLEOTIDE SEQUENCE [LARGE SCALE GENOMIC DNA]</scope>
    <source>
        <strain evidence="4 5">DSM 44496</strain>
    </source>
</reference>
<organism evidence="4 5">
    <name type="scientific">Nocardia ignorata</name>
    <dbReference type="NCBI Taxonomy" id="145285"/>
    <lineage>
        <taxon>Bacteria</taxon>
        <taxon>Bacillati</taxon>
        <taxon>Actinomycetota</taxon>
        <taxon>Actinomycetes</taxon>
        <taxon>Mycobacteriales</taxon>
        <taxon>Nocardiaceae</taxon>
        <taxon>Nocardia</taxon>
    </lineage>
</organism>
<sequence length="88" mass="9511">MTTTSADTILRTVTEIAISETGLPAAELTPDADLRAMAGVDSVRVLRMIARIERTFDIELDDEDVFGMSTLAEVTAVVERSVRAGRQA</sequence>
<dbReference type="AlphaFoldDB" id="A0A4R6PJY0"/>
<evidence type="ECO:0000256" key="1">
    <source>
        <dbReference type="ARBA" id="ARBA00022450"/>
    </source>
</evidence>
<gene>
    <name evidence="4" type="ORF">DFR75_104439</name>
</gene>
<evidence type="ECO:0000313" key="4">
    <source>
        <dbReference type="EMBL" id="TDP38086.1"/>
    </source>
</evidence>
<dbReference type="EMBL" id="SNXK01000004">
    <property type="protein sequence ID" value="TDP38086.1"/>
    <property type="molecule type" value="Genomic_DNA"/>
</dbReference>
<comment type="caution">
    <text evidence="4">The sequence shown here is derived from an EMBL/GenBank/DDBJ whole genome shotgun (WGS) entry which is preliminary data.</text>
</comment>